<evidence type="ECO:0000313" key="2">
    <source>
        <dbReference type="Proteomes" id="UP000829398"/>
    </source>
</evidence>
<reference evidence="2" key="1">
    <citation type="journal article" date="2023" name="Hortic. Res.">
        <title>A chromosome-level phased genome enabling allele-level studies in sweet orange: a case study on citrus Huanglongbing tolerance.</title>
        <authorList>
            <person name="Wu B."/>
            <person name="Yu Q."/>
            <person name="Deng Z."/>
            <person name="Duan Y."/>
            <person name="Luo F."/>
            <person name="Gmitter F. Jr."/>
        </authorList>
    </citation>
    <scope>NUCLEOTIDE SEQUENCE [LARGE SCALE GENOMIC DNA]</scope>
    <source>
        <strain evidence="2">cv. Valencia</strain>
    </source>
</reference>
<evidence type="ECO:0000313" key="1">
    <source>
        <dbReference type="EMBL" id="KAH9681227.1"/>
    </source>
</evidence>
<dbReference type="Proteomes" id="UP000829398">
    <property type="component" value="Chromosome 9"/>
</dbReference>
<gene>
    <name evidence="1" type="ORF">KPL71_026891</name>
</gene>
<keyword evidence="2" id="KW-1185">Reference proteome</keyword>
<comment type="caution">
    <text evidence="1">The sequence shown here is derived from an EMBL/GenBank/DDBJ whole genome shotgun (WGS) entry which is preliminary data.</text>
</comment>
<dbReference type="EMBL" id="CM039178">
    <property type="protein sequence ID" value="KAH9681227.1"/>
    <property type="molecule type" value="Genomic_DNA"/>
</dbReference>
<sequence>MSSNRFVHFASCGLAGITAASVTYPLDLVRTRLVAQTKVIYYRVMMQNDSPVLVSLACGSLSTIASSITTFPLDLVRQRKELEEAGGWARGYTTGLFCTFKYIIRTEGFRGLYRGILLEYYKAVPGVGICFMIYETLKILLADISS</sequence>
<organism evidence="1 2">
    <name type="scientific">Citrus sinensis</name>
    <name type="common">Sweet orange</name>
    <name type="synonym">Citrus aurantium var. sinensis</name>
    <dbReference type="NCBI Taxonomy" id="2711"/>
    <lineage>
        <taxon>Eukaryota</taxon>
        <taxon>Viridiplantae</taxon>
        <taxon>Streptophyta</taxon>
        <taxon>Embryophyta</taxon>
        <taxon>Tracheophyta</taxon>
        <taxon>Spermatophyta</taxon>
        <taxon>Magnoliopsida</taxon>
        <taxon>eudicotyledons</taxon>
        <taxon>Gunneridae</taxon>
        <taxon>Pentapetalae</taxon>
        <taxon>rosids</taxon>
        <taxon>malvids</taxon>
        <taxon>Sapindales</taxon>
        <taxon>Rutaceae</taxon>
        <taxon>Aurantioideae</taxon>
        <taxon>Citrus</taxon>
    </lineage>
</organism>
<name>A0ACB8I2P0_CITSI</name>
<proteinExistence type="predicted"/>
<protein>
    <submittedName>
        <fullName evidence="1">Mitochondrial substrate carrier family protein</fullName>
    </submittedName>
</protein>
<accession>A0ACB8I2P0</accession>